<dbReference type="PANTHER" id="PTHR43229">
    <property type="entry name" value="NODULATION PROTEIN J"/>
    <property type="match status" value="1"/>
</dbReference>
<dbReference type="InterPro" id="IPR013525">
    <property type="entry name" value="ABC2_TM"/>
</dbReference>
<dbReference type="PIRSF" id="PIRSF006648">
    <property type="entry name" value="DrrB"/>
    <property type="match status" value="1"/>
</dbReference>
<organism evidence="8 9">
    <name type="scientific">Streptosporangium longisporum</name>
    <dbReference type="NCBI Taxonomy" id="46187"/>
    <lineage>
        <taxon>Bacteria</taxon>
        <taxon>Bacillati</taxon>
        <taxon>Actinomycetota</taxon>
        <taxon>Actinomycetes</taxon>
        <taxon>Streptosporangiales</taxon>
        <taxon>Streptosporangiaceae</taxon>
        <taxon>Streptosporangium</taxon>
    </lineage>
</organism>
<evidence type="ECO:0000256" key="5">
    <source>
        <dbReference type="ARBA" id="ARBA00023251"/>
    </source>
</evidence>
<evidence type="ECO:0000313" key="9">
    <source>
        <dbReference type="Proteomes" id="UP001499930"/>
    </source>
</evidence>
<accession>A0ABP6KP24</accession>
<comment type="similarity">
    <text evidence="6">Belongs to the ABC-2 integral membrane protein family.</text>
</comment>
<reference evidence="9" key="1">
    <citation type="journal article" date="2019" name="Int. J. Syst. Evol. Microbiol.">
        <title>The Global Catalogue of Microorganisms (GCM) 10K type strain sequencing project: providing services to taxonomists for standard genome sequencing and annotation.</title>
        <authorList>
            <consortium name="The Broad Institute Genomics Platform"/>
            <consortium name="The Broad Institute Genome Sequencing Center for Infectious Disease"/>
            <person name="Wu L."/>
            <person name="Ma J."/>
        </authorList>
    </citation>
    <scope>NUCLEOTIDE SEQUENCE [LARGE SCALE GENOMIC DNA]</scope>
    <source>
        <strain evidence="9">JCM 3106</strain>
    </source>
</reference>
<sequence length="285" mass="30673">MAAIETPPARVPLRGAAHNLRAVRVVLRREMIRFATDGKRITAMLFQAFMWIFIIGSGFGSLMPGVPDGVDLKTFMFPGVISMTVILTAMFCASSIVWDREFGFLREMLVAPVSRTAIVFGKVLGGALVATLQSLVIVAMAGLVGVPYDPVMIAGLVGVMFLTGFTMSAFGVLVAARMTSMESFQGIAQMAIMPLMYLSGALFPLTNLPGWMNTLTLLNPLTYAVDPTRQVVFAHLTVPPEVRAVYGAGVRWSGWPVPMALELLLVGGAGLLMLALAVARFKRTD</sequence>
<feature type="transmembrane region" description="Helical" evidence="6">
    <location>
        <begin position="187"/>
        <end position="205"/>
    </location>
</feature>
<feature type="transmembrane region" description="Helical" evidence="6">
    <location>
        <begin position="119"/>
        <end position="145"/>
    </location>
</feature>
<evidence type="ECO:0000256" key="2">
    <source>
        <dbReference type="ARBA" id="ARBA00022692"/>
    </source>
</evidence>
<keyword evidence="6" id="KW-0813">Transport</keyword>
<feature type="transmembrane region" description="Helical" evidence="6">
    <location>
        <begin position="75"/>
        <end position="98"/>
    </location>
</feature>
<dbReference type="InterPro" id="IPR047817">
    <property type="entry name" value="ABC2_TM_bact-type"/>
</dbReference>
<evidence type="ECO:0000259" key="7">
    <source>
        <dbReference type="PROSITE" id="PS51012"/>
    </source>
</evidence>
<feature type="transmembrane region" description="Helical" evidence="6">
    <location>
        <begin position="259"/>
        <end position="279"/>
    </location>
</feature>
<feature type="transmembrane region" description="Helical" evidence="6">
    <location>
        <begin position="41"/>
        <end position="63"/>
    </location>
</feature>
<name>A0ABP6KP24_9ACTN</name>
<dbReference type="InterPro" id="IPR000412">
    <property type="entry name" value="ABC_2_transport"/>
</dbReference>
<evidence type="ECO:0000313" key="8">
    <source>
        <dbReference type="EMBL" id="GAA3014399.1"/>
    </source>
</evidence>
<keyword evidence="9" id="KW-1185">Reference proteome</keyword>
<keyword evidence="2 6" id="KW-0812">Transmembrane</keyword>
<evidence type="ECO:0000256" key="4">
    <source>
        <dbReference type="ARBA" id="ARBA00023136"/>
    </source>
</evidence>
<keyword evidence="5" id="KW-0046">Antibiotic resistance</keyword>
<dbReference type="RefSeq" id="WP_344897970.1">
    <property type="nucleotide sequence ID" value="NZ_BAAAWD010000011.1"/>
</dbReference>
<keyword evidence="4 6" id="KW-0472">Membrane</keyword>
<evidence type="ECO:0000256" key="6">
    <source>
        <dbReference type="RuleBase" id="RU361157"/>
    </source>
</evidence>
<proteinExistence type="inferred from homology"/>
<dbReference type="Proteomes" id="UP001499930">
    <property type="component" value="Unassembled WGS sequence"/>
</dbReference>
<keyword evidence="6" id="KW-1003">Cell membrane</keyword>
<feature type="domain" description="ABC transmembrane type-2" evidence="7">
    <location>
        <begin position="39"/>
        <end position="284"/>
    </location>
</feature>
<dbReference type="InterPro" id="IPR051784">
    <property type="entry name" value="Nod_factor_ABC_transporter"/>
</dbReference>
<evidence type="ECO:0000256" key="1">
    <source>
        <dbReference type="ARBA" id="ARBA00004141"/>
    </source>
</evidence>
<dbReference type="PANTHER" id="PTHR43229:SF2">
    <property type="entry name" value="NODULATION PROTEIN J"/>
    <property type="match status" value="1"/>
</dbReference>
<protein>
    <recommendedName>
        <fullName evidence="6">Transport permease protein</fullName>
    </recommendedName>
</protein>
<comment type="subcellular location">
    <subcellularLocation>
        <location evidence="6">Cell membrane</location>
        <topology evidence="6">Multi-pass membrane protein</topology>
    </subcellularLocation>
    <subcellularLocation>
        <location evidence="1">Membrane</location>
        <topology evidence="1">Multi-pass membrane protein</topology>
    </subcellularLocation>
</comment>
<dbReference type="PROSITE" id="PS51012">
    <property type="entry name" value="ABC_TM2"/>
    <property type="match status" value="1"/>
</dbReference>
<feature type="transmembrane region" description="Helical" evidence="6">
    <location>
        <begin position="151"/>
        <end position="175"/>
    </location>
</feature>
<comment type="caution">
    <text evidence="8">The sequence shown here is derived from an EMBL/GenBank/DDBJ whole genome shotgun (WGS) entry which is preliminary data.</text>
</comment>
<dbReference type="Pfam" id="PF01061">
    <property type="entry name" value="ABC2_membrane"/>
    <property type="match status" value="1"/>
</dbReference>
<gene>
    <name evidence="8" type="ORF">GCM10017559_42110</name>
</gene>
<dbReference type="EMBL" id="BAAAWD010000011">
    <property type="protein sequence ID" value="GAA3014399.1"/>
    <property type="molecule type" value="Genomic_DNA"/>
</dbReference>
<evidence type="ECO:0000256" key="3">
    <source>
        <dbReference type="ARBA" id="ARBA00022989"/>
    </source>
</evidence>
<dbReference type="PRINTS" id="PR00164">
    <property type="entry name" value="ABC2TRNSPORT"/>
</dbReference>
<keyword evidence="3 6" id="KW-1133">Transmembrane helix</keyword>